<sequence>MTTEVTPPKWALEKDLSTLKDRTLALVQSTKEKSGPALSRIVAGIGEASQKKMSSANDLMAGSVGTLLKGLDGKSPTGEKLLELRSAMDDLNPHSLSNSWWFAWMPKGVKRKAISRFINRYQPMQAHLNGIFDGLRNGKDELLETSLALEEQYDEIA</sequence>
<feature type="non-terminal residue" evidence="1">
    <location>
        <position position="157"/>
    </location>
</feature>
<proteinExistence type="predicted"/>
<dbReference type="Proteomes" id="UP000754644">
    <property type="component" value="Unassembled WGS sequence"/>
</dbReference>
<dbReference type="AlphaFoldDB" id="A0A972VXJ2"/>
<reference evidence="1" key="1">
    <citation type="submission" date="2020-05" db="EMBL/GenBank/DDBJ databases">
        <title>Sulfur intermediates as new biogeochemical hubs in an aquatic model microbial ecosystem.</title>
        <authorList>
            <person name="Vigneron A."/>
        </authorList>
    </citation>
    <scope>NUCLEOTIDE SEQUENCE</scope>
    <source>
        <strain evidence="1">Bin.250</strain>
    </source>
</reference>
<organism evidence="1 2">
    <name type="scientific">SAR86 cluster bacterium</name>
    <dbReference type="NCBI Taxonomy" id="2030880"/>
    <lineage>
        <taxon>Bacteria</taxon>
        <taxon>Pseudomonadati</taxon>
        <taxon>Pseudomonadota</taxon>
        <taxon>Gammaproteobacteria</taxon>
        <taxon>SAR86 cluster</taxon>
    </lineage>
</organism>
<name>A0A972VXJ2_9GAMM</name>
<dbReference type="Pfam" id="PF05816">
    <property type="entry name" value="TelA"/>
    <property type="match status" value="1"/>
</dbReference>
<dbReference type="InterPro" id="IPR008863">
    <property type="entry name" value="Toxic_anion-R_TelA"/>
</dbReference>
<dbReference type="EMBL" id="JABMOJ010000462">
    <property type="protein sequence ID" value="NQV66123.1"/>
    <property type="molecule type" value="Genomic_DNA"/>
</dbReference>
<comment type="caution">
    <text evidence="1">The sequence shown here is derived from an EMBL/GenBank/DDBJ whole genome shotgun (WGS) entry which is preliminary data.</text>
</comment>
<accession>A0A972VXJ2</accession>
<evidence type="ECO:0000313" key="1">
    <source>
        <dbReference type="EMBL" id="NQV66123.1"/>
    </source>
</evidence>
<evidence type="ECO:0000313" key="2">
    <source>
        <dbReference type="Proteomes" id="UP000754644"/>
    </source>
</evidence>
<protein>
    <submittedName>
        <fullName evidence="1">Toxic anion resistance protein</fullName>
    </submittedName>
</protein>
<gene>
    <name evidence="1" type="ORF">HQ497_12245</name>
</gene>